<accession>A0A4P1QSK2</accession>
<evidence type="ECO:0000313" key="4">
    <source>
        <dbReference type="Proteomes" id="UP000188354"/>
    </source>
</evidence>
<evidence type="ECO:0000256" key="2">
    <source>
        <dbReference type="SAM" id="SignalP"/>
    </source>
</evidence>
<dbReference type="EMBL" id="CM007377">
    <property type="protein sequence ID" value="OIV93951.1"/>
    <property type="molecule type" value="Genomic_DNA"/>
</dbReference>
<dbReference type="Gramene" id="OIV93951">
    <property type="protein sequence ID" value="OIV93951"/>
    <property type="gene ID" value="TanjilG_05654"/>
</dbReference>
<dbReference type="InterPro" id="IPR044702">
    <property type="entry name" value="AGP23/40"/>
</dbReference>
<keyword evidence="1" id="KW-1133">Transmembrane helix</keyword>
<proteinExistence type="predicted"/>
<name>A0A4P1QSK2_LUPAN</name>
<evidence type="ECO:0000256" key="1">
    <source>
        <dbReference type="SAM" id="Phobius"/>
    </source>
</evidence>
<organism evidence="3 4">
    <name type="scientific">Lupinus angustifolius</name>
    <name type="common">Narrow-leaved blue lupine</name>
    <dbReference type="NCBI Taxonomy" id="3871"/>
    <lineage>
        <taxon>Eukaryota</taxon>
        <taxon>Viridiplantae</taxon>
        <taxon>Streptophyta</taxon>
        <taxon>Embryophyta</taxon>
        <taxon>Tracheophyta</taxon>
        <taxon>Spermatophyta</taxon>
        <taxon>Magnoliopsida</taxon>
        <taxon>eudicotyledons</taxon>
        <taxon>Gunneridae</taxon>
        <taxon>Pentapetalae</taxon>
        <taxon>rosids</taxon>
        <taxon>fabids</taxon>
        <taxon>Fabales</taxon>
        <taxon>Fabaceae</taxon>
        <taxon>Papilionoideae</taxon>
        <taxon>50 kb inversion clade</taxon>
        <taxon>genistoids sensu lato</taxon>
        <taxon>core genistoids</taxon>
        <taxon>Genisteae</taxon>
        <taxon>Lupinus</taxon>
    </lineage>
</organism>
<keyword evidence="1" id="KW-0472">Membrane</keyword>
<reference evidence="3 4" key="1">
    <citation type="journal article" date="2017" name="Plant Biotechnol. J.">
        <title>A comprehensive draft genome sequence for lupin (Lupinus angustifolius), an emerging health food: insights into plant-microbe interactions and legume evolution.</title>
        <authorList>
            <person name="Hane J.K."/>
            <person name="Ming Y."/>
            <person name="Kamphuis L.G."/>
            <person name="Nelson M.N."/>
            <person name="Garg G."/>
            <person name="Atkins C.A."/>
            <person name="Bayer P.E."/>
            <person name="Bravo A."/>
            <person name="Bringans S."/>
            <person name="Cannon S."/>
            <person name="Edwards D."/>
            <person name="Foley R."/>
            <person name="Gao L.L."/>
            <person name="Harrison M.J."/>
            <person name="Huang W."/>
            <person name="Hurgobin B."/>
            <person name="Li S."/>
            <person name="Liu C.W."/>
            <person name="McGrath A."/>
            <person name="Morahan G."/>
            <person name="Murray J."/>
            <person name="Weller J."/>
            <person name="Jian J."/>
            <person name="Singh K.B."/>
        </authorList>
    </citation>
    <scope>NUCLEOTIDE SEQUENCE [LARGE SCALE GENOMIC DNA]</scope>
    <source>
        <strain evidence="4">cv. Tanjil</strain>
        <tissue evidence="3">Whole plant</tissue>
    </source>
</reference>
<keyword evidence="4" id="KW-1185">Reference proteome</keyword>
<feature type="chain" id="PRO_5020023086" evidence="2">
    <location>
        <begin position="23"/>
        <end position="58"/>
    </location>
</feature>
<keyword evidence="2" id="KW-0732">Signal</keyword>
<protein>
    <submittedName>
        <fullName evidence="3">Uncharacterized protein</fullName>
    </submittedName>
</protein>
<dbReference type="Proteomes" id="UP000188354">
    <property type="component" value="Chromosome LG17"/>
</dbReference>
<feature type="signal peptide" evidence="2">
    <location>
        <begin position="1"/>
        <end position="22"/>
    </location>
</feature>
<sequence length="58" mass="5938">MEMKNIACVVLFAAASISAAMAVDDKRAHAPTPGHKSDATALGSFIGASLLSFIGYLV</sequence>
<feature type="transmembrane region" description="Helical" evidence="1">
    <location>
        <begin position="38"/>
        <end position="57"/>
    </location>
</feature>
<dbReference type="PANTHER" id="PTHR34672:SF2">
    <property type="entry name" value="ARABINOGALACTAN PROTEIN 23"/>
    <property type="match status" value="1"/>
</dbReference>
<dbReference type="AlphaFoldDB" id="A0A4P1QSK2"/>
<keyword evidence="1" id="KW-0812">Transmembrane</keyword>
<dbReference type="PANTHER" id="PTHR34672">
    <property type="entry name" value="POLLEN-SPECIFIC ARABINOGALACTA PROTEIN BAN102"/>
    <property type="match status" value="1"/>
</dbReference>
<evidence type="ECO:0000313" key="3">
    <source>
        <dbReference type="EMBL" id="OIV93951.1"/>
    </source>
</evidence>
<gene>
    <name evidence="3" type="ORF">TanjilG_05654</name>
</gene>